<proteinExistence type="predicted"/>
<evidence type="ECO:0000256" key="1">
    <source>
        <dbReference type="ARBA" id="ARBA00022614"/>
    </source>
</evidence>
<feature type="signal peptide" evidence="3">
    <location>
        <begin position="1"/>
        <end position="19"/>
    </location>
</feature>
<feature type="chain" id="PRO_5040351723" evidence="3">
    <location>
        <begin position="20"/>
        <end position="300"/>
    </location>
</feature>
<dbReference type="EMBL" id="OV651830">
    <property type="protein sequence ID" value="CAH1105107.1"/>
    <property type="molecule type" value="Genomic_DNA"/>
</dbReference>
<dbReference type="InterPro" id="IPR001611">
    <property type="entry name" value="Leu-rich_rpt"/>
</dbReference>
<evidence type="ECO:0000313" key="4">
    <source>
        <dbReference type="EMBL" id="CAH1105107.1"/>
    </source>
</evidence>
<evidence type="ECO:0000256" key="2">
    <source>
        <dbReference type="ARBA" id="ARBA00022737"/>
    </source>
</evidence>
<keyword evidence="5" id="KW-1185">Reference proteome</keyword>
<dbReference type="Gene3D" id="3.80.10.10">
    <property type="entry name" value="Ribonuclease Inhibitor"/>
    <property type="match status" value="2"/>
</dbReference>
<sequence length="300" mass="34138">MFPAKLLLFYLQSITFISAATFDFSVVYRLPHDVRGHQFPAGREISETLGNATEIAVDQKVPIVLRSFDVSFAKNLRVLVMNNCGINEIEVGSFKNLPETVEHLNITGNPLKAIRDGIFNYLTIEVLNLSSNKLATISSGAFDSMPNLTRIILDYNELTSYAIWFQDCPNLVSISAQYNFIQYIPPNIFEKLSSHKLKVHFSYNKINIIHQDLFNVEEFAELYLDHNDMTEFDLDVSKISGTFSLEHNHIECLSDEFIRNDLKKVQKLDLRENPINCTCYEGLVKIKNLAVSPTNCTSKV</sequence>
<reference evidence="4" key="1">
    <citation type="submission" date="2022-01" db="EMBL/GenBank/DDBJ databases">
        <authorList>
            <person name="King R."/>
        </authorList>
    </citation>
    <scope>NUCLEOTIDE SEQUENCE</scope>
</reference>
<evidence type="ECO:0000313" key="5">
    <source>
        <dbReference type="Proteomes" id="UP001153636"/>
    </source>
</evidence>
<keyword evidence="1" id="KW-0433">Leucine-rich repeat</keyword>
<dbReference type="PANTHER" id="PTHR45617">
    <property type="entry name" value="LEUCINE RICH REPEAT FAMILY PROTEIN"/>
    <property type="match status" value="1"/>
</dbReference>
<organism evidence="4 5">
    <name type="scientific">Psylliodes chrysocephalus</name>
    <dbReference type="NCBI Taxonomy" id="3402493"/>
    <lineage>
        <taxon>Eukaryota</taxon>
        <taxon>Metazoa</taxon>
        <taxon>Ecdysozoa</taxon>
        <taxon>Arthropoda</taxon>
        <taxon>Hexapoda</taxon>
        <taxon>Insecta</taxon>
        <taxon>Pterygota</taxon>
        <taxon>Neoptera</taxon>
        <taxon>Endopterygota</taxon>
        <taxon>Coleoptera</taxon>
        <taxon>Polyphaga</taxon>
        <taxon>Cucujiformia</taxon>
        <taxon>Chrysomeloidea</taxon>
        <taxon>Chrysomelidae</taxon>
        <taxon>Galerucinae</taxon>
        <taxon>Alticini</taxon>
        <taxon>Psylliodes</taxon>
    </lineage>
</organism>
<dbReference type="Pfam" id="PF00560">
    <property type="entry name" value="LRR_1"/>
    <property type="match status" value="1"/>
</dbReference>
<keyword evidence="2" id="KW-0677">Repeat</keyword>
<dbReference type="AlphaFoldDB" id="A0A9P0CUV6"/>
<protein>
    <submittedName>
        <fullName evidence="4">Uncharacterized protein</fullName>
    </submittedName>
</protein>
<dbReference type="SUPFAM" id="SSF52058">
    <property type="entry name" value="L domain-like"/>
    <property type="match status" value="1"/>
</dbReference>
<dbReference type="InterPro" id="IPR032675">
    <property type="entry name" value="LRR_dom_sf"/>
</dbReference>
<dbReference type="OrthoDB" id="676979at2759"/>
<keyword evidence="3" id="KW-0732">Signal</keyword>
<dbReference type="PANTHER" id="PTHR45617:SF181">
    <property type="entry name" value="LP04042P"/>
    <property type="match status" value="1"/>
</dbReference>
<dbReference type="Pfam" id="PF13855">
    <property type="entry name" value="LRR_8"/>
    <property type="match status" value="1"/>
</dbReference>
<name>A0A9P0CUV6_9CUCU</name>
<accession>A0A9P0CUV6</accession>
<evidence type="ECO:0000256" key="3">
    <source>
        <dbReference type="SAM" id="SignalP"/>
    </source>
</evidence>
<gene>
    <name evidence="4" type="ORF">PSYICH_LOCUS5736</name>
</gene>
<dbReference type="Proteomes" id="UP001153636">
    <property type="component" value="Chromosome 18"/>
</dbReference>